<proteinExistence type="predicted"/>
<evidence type="ECO:0000313" key="1">
    <source>
        <dbReference type="EMBL" id="KIK35316.1"/>
    </source>
</evidence>
<accession>A0A0D0A0G5</accession>
<dbReference type="EMBL" id="KN835637">
    <property type="protein sequence ID" value="KIK35316.1"/>
    <property type="molecule type" value="Genomic_DNA"/>
</dbReference>
<dbReference type="InterPro" id="IPR036397">
    <property type="entry name" value="RNaseH_sf"/>
</dbReference>
<gene>
    <name evidence="1" type="ORF">CY34DRAFT_96308</name>
</gene>
<reference evidence="2" key="2">
    <citation type="submission" date="2015-01" db="EMBL/GenBank/DDBJ databases">
        <title>Evolutionary Origins and Diversification of the Mycorrhizal Mutualists.</title>
        <authorList>
            <consortium name="DOE Joint Genome Institute"/>
            <consortium name="Mycorrhizal Genomics Consortium"/>
            <person name="Kohler A."/>
            <person name="Kuo A."/>
            <person name="Nagy L.G."/>
            <person name="Floudas D."/>
            <person name="Copeland A."/>
            <person name="Barry K.W."/>
            <person name="Cichocki N."/>
            <person name="Veneault-Fourrey C."/>
            <person name="LaButti K."/>
            <person name="Lindquist E.A."/>
            <person name="Lipzen A."/>
            <person name="Lundell T."/>
            <person name="Morin E."/>
            <person name="Murat C."/>
            <person name="Riley R."/>
            <person name="Ohm R."/>
            <person name="Sun H."/>
            <person name="Tunlid A."/>
            <person name="Henrissat B."/>
            <person name="Grigoriev I.V."/>
            <person name="Hibbett D.S."/>
            <person name="Martin F."/>
        </authorList>
    </citation>
    <scope>NUCLEOTIDE SEQUENCE [LARGE SCALE GENOMIC DNA]</scope>
    <source>
        <strain evidence="2">UH-Slu-Lm8-n1</strain>
    </source>
</reference>
<dbReference type="OrthoDB" id="2681938at2759"/>
<dbReference type="GO" id="GO:0003676">
    <property type="term" value="F:nucleic acid binding"/>
    <property type="evidence" value="ECO:0007669"/>
    <property type="project" value="InterPro"/>
</dbReference>
<dbReference type="Gene3D" id="3.30.420.10">
    <property type="entry name" value="Ribonuclease H-like superfamily/Ribonuclease H"/>
    <property type="match status" value="1"/>
</dbReference>
<dbReference type="HOGENOM" id="CLU_205460_0_0_1"/>
<name>A0A0D0A0G5_9AGAM</name>
<organism evidence="1 2">
    <name type="scientific">Suillus luteus UH-Slu-Lm8-n1</name>
    <dbReference type="NCBI Taxonomy" id="930992"/>
    <lineage>
        <taxon>Eukaryota</taxon>
        <taxon>Fungi</taxon>
        <taxon>Dikarya</taxon>
        <taxon>Basidiomycota</taxon>
        <taxon>Agaricomycotina</taxon>
        <taxon>Agaricomycetes</taxon>
        <taxon>Agaricomycetidae</taxon>
        <taxon>Boletales</taxon>
        <taxon>Suillineae</taxon>
        <taxon>Suillaceae</taxon>
        <taxon>Suillus</taxon>
    </lineage>
</organism>
<protein>
    <submittedName>
        <fullName evidence="1">Uncharacterized protein</fullName>
    </submittedName>
</protein>
<dbReference type="InParanoid" id="A0A0D0A0G5"/>
<keyword evidence="2" id="KW-1185">Reference proteome</keyword>
<reference evidence="1 2" key="1">
    <citation type="submission" date="2014-04" db="EMBL/GenBank/DDBJ databases">
        <authorList>
            <consortium name="DOE Joint Genome Institute"/>
            <person name="Kuo A."/>
            <person name="Ruytinx J."/>
            <person name="Rineau F."/>
            <person name="Colpaert J."/>
            <person name="Kohler A."/>
            <person name="Nagy L.G."/>
            <person name="Floudas D."/>
            <person name="Copeland A."/>
            <person name="Barry K.W."/>
            <person name="Cichocki N."/>
            <person name="Veneault-Fourrey C."/>
            <person name="LaButti K."/>
            <person name="Lindquist E.A."/>
            <person name="Lipzen A."/>
            <person name="Lundell T."/>
            <person name="Morin E."/>
            <person name="Murat C."/>
            <person name="Sun H."/>
            <person name="Tunlid A."/>
            <person name="Henrissat B."/>
            <person name="Grigoriev I.V."/>
            <person name="Hibbett D.S."/>
            <person name="Martin F."/>
            <person name="Nordberg H.P."/>
            <person name="Cantor M.N."/>
            <person name="Hua S.X."/>
        </authorList>
    </citation>
    <scope>NUCLEOTIDE SEQUENCE [LARGE SCALE GENOMIC DNA]</scope>
    <source>
        <strain evidence="1 2">UH-Slu-Lm8-n1</strain>
    </source>
</reference>
<dbReference type="STRING" id="930992.A0A0D0A0G5"/>
<dbReference type="Proteomes" id="UP000054485">
    <property type="component" value="Unassembled WGS sequence"/>
</dbReference>
<dbReference type="AlphaFoldDB" id="A0A0D0A0G5"/>
<evidence type="ECO:0000313" key="2">
    <source>
        <dbReference type="Proteomes" id="UP000054485"/>
    </source>
</evidence>
<sequence length="65" mass="7283">MPMSHGYSYIIKAECSLTAWPKFCLLKLETSQMLRAFLFKDVFCCLGAVKKIVTNNSTSFVAALD</sequence>